<dbReference type="GO" id="GO:0005886">
    <property type="term" value="C:plasma membrane"/>
    <property type="evidence" value="ECO:0007669"/>
    <property type="project" value="TreeGrafter"/>
</dbReference>
<keyword evidence="7 8" id="KW-0807">Transducer</keyword>
<dbReference type="GO" id="GO:0004930">
    <property type="term" value="F:G protein-coupled receptor activity"/>
    <property type="evidence" value="ECO:0007669"/>
    <property type="project" value="UniProtKB-KW"/>
</dbReference>
<evidence type="ECO:0000256" key="4">
    <source>
        <dbReference type="ARBA" id="ARBA00023040"/>
    </source>
</evidence>
<feature type="transmembrane region" description="Helical" evidence="9">
    <location>
        <begin position="60"/>
        <end position="81"/>
    </location>
</feature>
<dbReference type="PROSITE" id="PS00237">
    <property type="entry name" value="G_PROTEIN_RECEP_F1_1"/>
    <property type="match status" value="1"/>
</dbReference>
<keyword evidence="11" id="KW-1185">Reference proteome</keyword>
<evidence type="ECO:0000256" key="5">
    <source>
        <dbReference type="ARBA" id="ARBA00023136"/>
    </source>
</evidence>
<evidence type="ECO:0000256" key="3">
    <source>
        <dbReference type="ARBA" id="ARBA00022989"/>
    </source>
</evidence>
<evidence type="ECO:0000256" key="2">
    <source>
        <dbReference type="ARBA" id="ARBA00022692"/>
    </source>
</evidence>
<evidence type="ECO:0000256" key="9">
    <source>
        <dbReference type="SAM" id="Phobius"/>
    </source>
</evidence>
<dbReference type="WBParaSite" id="nRc.2.0.1.t00274-RA">
    <property type="protein sequence ID" value="nRc.2.0.1.t00274-RA"/>
    <property type="gene ID" value="nRc.2.0.1.g00274"/>
</dbReference>
<dbReference type="SUPFAM" id="SSF81321">
    <property type="entry name" value="Family A G protein-coupled receptor-like"/>
    <property type="match status" value="1"/>
</dbReference>
<evidence type="ECO:0000259" key="10">
    <source>
        <dbReference type="PROSITE" id="PS50262"/>
    </source>
</evidence>
<evidence type="ECO:0000313" key="11">
    <source>
        <dbReference type="Proteomes" id="UP000887565"/>
    </source>
</evidence>
<evidence type="ECO:0000313" key="12">
    <source>
        <dbReference type="WBParaSite" id="nRc.2.0.1.t00274-RA"/>
    </source>
</evidence>
<comment type="similarity">
    <text evidence="8">Belongs to the G-protein coupled receptor 1 family.</text>
</comment>
<reference evidence="12" key="1">
    <citation type="submission" date="2022-11" db="UniProtKB">
        <authorList>
            <consortium name="WormBaseParasite"/>
        </authorList>
    </citation>
    <scope>IDENTIFICATION</scope>
</reference>
<evidence type="ECO:0000256" key="6">
    <source>
        <dbReference type="ARBA" id="ARBA00023170"/>
    </source>
</evidence>
<protein>
    <submittedName>
        <fullName evidence="12">G-protein coupled receptors family 1 profile domain-containing protein</fullName>
    </submittedName>
</protein>
<dbReference type="Pfam" id="PF00001">
    <property type="entry name" value="7tm_1"/>
    <property type="match status" value="1"/>
</dbReference>
<feature type="domain" description="G-protein coupled receptors family 1 profile" evidence="10">
    <location>
        <begin position="40"/>
        <end position="158"/>
    </location>
</feature>
<keyword evidence="5 9" id="KW-0472">Membrane</keyword>
<organism evidence="11 12">
    <name type="scientific">Romanomermis culicivorax</name>
    <name type="common">Nematode worm</name>
    <dbReference type="NCBI Taxonomy" id="13658"/>
    <lineage>
        <taxon>Eukaryota</taxon>
        <taxon>Metazoa</taxon>
        <taxon>Ecdysozoa</taxon>
        <taxon>Nematoda</taxon>
        <taxon>Enoplea</taxon>
        <taxon>Dorylaimia</taxon>
        <taxon>Mermithida</taxon>
        <taxon>Mermithoidea</taxon>
        <taxon>Mermithidae</taxon>
        <taxon>Romanomermis</taxon>
    </lineage>
</organism>
<keyword evidence="6 8" id="KW-0675">Receptor</keyword>
<dbReference type="PROSITE" id="PS50262">
    <property type="entry name" value="G_PROTEIN_RECEP_F1_2"/>
    <property type="match status" value="1"/>
</dbReference>
<dbReference type="OMA" id="TIHRHEY"/>
<dbReference type="AlphaFoldDB" id="A0A915HF26"/>
<dbReference type="Proteomes" id="UP000887565">
    <property type="component" value="Unplaced"/>
</dbReference>
<dbReference type="PANTHER" id="PTHR45695:SF9">
    <property type="entry name" value="LEUCOKININ RECEPTOR"/>
    <property type="match status" value="1"/>
</dbReference>
<dbReference type="PRINTS" id="PR00237">
    <property type="entry name" value="GPCRRHODOPSN"/>
</dbReference>
<sequence length="158" mass="17733">MDWSTNNSTTIHRHEYDLSQIEIVAVIFIYTFVSILAVGGNLTVLYLIAKFPLLRSPTNFLIANLAVADLSMAVFCIPFSYWPLLVLSYWPFGLAPCKLIFFMQAVTVMCSAYTLVAISCDRFVAVMFPMRRAYRFTGETLLNVVFTLVEAGFSGTKA</sequence>
<dbReference type="InterPro" id="IPR017452">
    <property type="entry name" value="GPCR_Rhodpsn_7TM"/>
</dbReference>
<proteinExistence type="inferred from homology"/>
<name>A0A915HF26_ROMCU</name>
<evidence type="ECO:0000256" key="1">
    <source>
        <dbReference type="ARBA" id="ARBA00004141"/>
    </source>
</evidence>
<dbReference type="PANTHER" id="PTHR45695">
    <property type="entry name" value="LEUCOKININ RECEPTOR-RELATED"/>
    <property type="match status" value="1"/>
</dbReference>
<dbReference type="Gene3D" id="1.20.1070.10">
    <property type="entry name" value="Rhodopsin 7-helix transmembrane proteins"/>
    <property type="match status" value="1"/>
</dbReference>
<keyword evidence="4 8" id="KW-0297">G-protein coupled receptor</keyword>
<keyword evidence="3 9" id="KW-1133">Transmembrane helix</keyword>
<accession>A0A915HF26</accession>
<feature type="transmembrane region" description="Helical" evidence="9">
    <location>
        <begin position="23"/>
        <end position="48"/>
    </location>
</feature>
<evidence type="ECO:0000256" key="7">
    <source>
        <dbReference type="ARBA" id="ARBA00023224"/>
    </source>
</evidence>
<comment type="subcellular location">
    <subcellularLocation>
        <location evidence="1">Membrane</location>
        <topology evidence="1">Multi-pass membrane protein</topology>
    </subcellularLocation>
</comment>
<feature type="transmembrane region" description="Helical" evidence="9">
    <location>
        <begin position="101"/>
        <end position="125"/>
    </location>
</feature>
<dbReference type="InterPro" id="IPR000276">
    <property type="entry name" value="GPCR_Rhodpsn"/>
</dbReference>
<evidence type="ECO:0000256" key="8">
    <source>
        <dbReference type="RuleBase" id="RU000688"/>
    </source>
</evidence>
<keyword evidence="2 8" id="KW-0812">Transmembrane</keyword>